<dbReference type="Pfam" id="PF01408">
    <property type="entry name" value="GFO_IDH_MocA"/>
    <property type="match status" value="1"/>
</dbReference>
<dbReference type="InterPro" id="IPR000683">
    <property type="entry name" value="Gfo/Idh/MocA-like_OxRdtase_N"/>
</dbReference>
<dbReference type="PANTHER" id="PTHR43377:SF1">
    <property type="entry name" value="BILIVERDIN REDUCTASE A"/>
    <property type="match status" value="1"/>
</dbReference>
<evidence type="ECO:0000313" key="3">
    <source>
        <dbReference type="Proteomes" id="UP001589867"/>
    </source>
</evidence>
<dbReference type="PANTHER" id="PTHR43377">
    <property type="entry name" value="BILIVERDIN REDUCTASE A"/>
    <property type="match status" value="1"/>
</dbReference>
<dbReference type="RefSeq" id="WP_377257557.1">
    <property type="nucleotide sequence ID" value="NZ_JBHLUH010000064.1"/>
</dbReference>
<keyword evidence="3" id="KW-1185">Reference proteome</keyword>
<protein>
    <submittedName>
        <fullName evidence="2">Gfo/Idh/MocA family protein</fullName>
    </submittedName>
</protein>
<dbReference type="InterPro" id="IPR051450">
    <property type="entry name" value="Gfo/Idh/MocA_Oxidoreductases"/>
</dbReference>
<dbReference type="EMBL" id="JBHLUH010000064">
    <property type="protein sequence ID" value="MFC0532066.1"/>
    <property type="molecule type" value="Genomic_DNA"/>
</dbReference>
<dbReference type="Gene3D" id="3.30.360.10">
    <property type="entry name" value="Dihydrodipicolinate Reductase, domain 2"/>
    <property type="match status" value="1"/>
</dbReference>
<comment type="caution">
    <text evidence="2">The sequence shown here is derived from an EMBL/GenBank/DDBJ whole genome shotgun (WGS) entry which is preliminary data.</text>
</comment>
<accession>A0ABV6MBT2</accession>
<dbReference type="Gene3D" id="3.40.50.720">
    <property type="entry name" value="NAD(P)-binding Rossmann-like Domain"/>
    <property type="match status" value="1"/>
</dbReference>
<sequence>MKAVIVGCGAIADRWARTLTADPRIDVVAVVDPDIDRAEQLAARRCPAAVPATSLRQAHAQVRADLVANLTPPQLHAAVSREALAAGLHVLTEKPLALQASDAVELAELARANRRTLAVMHNRAHDPEFVAFADMATAAQRGPLAVTAEVVVNLHDPGFRREQPLPVTTDLAVHAFDQVQALISGDPAQVAATEMALPFLGAHCGLAAITITFADGSVLCYRGGYAGPGLTTSAVGKWRVDGPDLAARWEPRDQTSSVRPPAYQRCITTMLDTVQAVTAGAVTPWPTLGLRSVAMLQAALTAARTGRPADVSPIPQEQP</sequence>
<reference evidence="2 3" key="1">
    <citation type="submission" date="2024-09" db="EMBL/GenBank/DDBJ databases">
        <authorList>
            <person name="Sun Q."/>
            <person name="Mori K."/>
        </authorList>
    </citation>
    <scope>NUCLEOTIDE SEQUENCE [LARGE SCALE GENOMIC DNA]</scope>
    <source>
        <strain evidence="2 3">TBRC 3947</strain>
    </source>
</reference>
<proteinExistence type="predicted"/>
<evidence type="ECO:0000259" key="1">
    <source>
        <dbReference type="Pfam" id="PF01408"/>
    </source>
</evidence>
<dbReference type="Proteomes" id="UP001589867">
    <property type="component" value="Unassembled WGS sequence"/>
</dbReference>
<dbReference type="InterPro" id="IPR036291">
    <property type="entry name" value="NAD(P)-bd_dom_sf"/>
</dbReference>
<gene>
    <name evidence="2" type="ORF">ACFFIA_30885</name>
</gene>
<evidence type="ECO:0000313" key="2">
    <source>
        <dbReference type="EMBL" id="MFC0532066.1"/>
    </source>
</evidence>
<dbReference type="SUPFAM" id="SSF51735">
    <property type="entry name" value="NAD(P)-binding Rossmann-fold domains"/>
    <property type="match status" value="1"/>
</dbReference>
<feature type="domain" description="Gfo/Idh/MocA-like oxidoreductase N-terminal" evidence="1">
    <location>
        <begin position="2"/>
        <end position="121"/>
    </location>
</feature>
<name>A0ABV6MBT2_9ACTN</name>
<organism evidence="2 3">
    <name type="scientific">Phytohabitans kaempferiae</name>
    <dbReference type="NCBI Taxonomy" id="1620943"/>
    <lineage>
        <taxon>Bacteria</taxon>
        <taxon>Bacillati</taxon>
        <taxon>Actinomycetota</taxon>
        <taxon>Actinomycetes</taxon>
        <taxon>Micromonosporales</taxon>
        <taxon>Micromonosporaceae</taxon>
    </lineage>
</organism>